<dbReference type="PANTHER" id="PTHR37079:SF4">
    <property type="entry name" value="SERINE_THREONINE-PROTEIN KINASE ATM"/>
    <property type="match status" value="1"/>
</dbReference>
<dbReference type="EMBL" id="KK120839">
    <property type="protein sequence ID" value="KFM79171.1"/>
    <property type="molecule type" value="Genomic_DNA"/>
</dbReference>
<keyword evidence="1" id="KW-0808">Transferase</keyword>
<protein>
    <submittedName>
        <fullName evidence="1">Serine-protein kinase ATM</fullName>
    </submittedName>
</protein>
<name>A0A087UP82_STEMI</name>
<accession>A0A087UP82</accession>
<dbReference type="InterPro" id="IPR038980">
    <property type="entry name" value="ATM_plant"/>
</dbReference>
<dbReference type="GO" id="GO:0004674">
    <property type="term" value="F:protein serine/threonine kinase activity"/>
    <property type="evidence" value="ECO:0007669"/>
    <property type="project" value="InterPro"/>
</dbReference>
<gene>
    <name evidence="1" type="ORF">X975_25910</name>
</gene>
<dbReference type="GO" id="GO:0006974">
    <property type="term" value="P:DNA damage response"/>
    <property type="evidence" value="ECO:0007669"/>
    <property type="project" value="InterPro"/>
</dbReference>
<dbReference type="PANTHER" id="PTHR37079">
    <property type="entry name" value="SERINE/THREONINE-PROTEIN KINASE ATM"/>
    <property type="match status" value="1"/>
</dbReference>
<dbReference type="Proteomes" id="UP000054359">
    <property type="component" value="Unassembled WGS sequence"/>
</dbReference>
<feature type="non-terminal residue" evidence="1">
    <location>
        <position position="180"/>
    </location>
</feature>
<keyword evidence="2" id="KW-1185">Reference proteome</keyword>
<evidence type="ECO:0000313" key="1">
    <source>
        <dbReference type="EMBL" id="KFM79171.1"/>
    </source>
</evidence>
<dbReference type="OrthoDB" id="381190at2759"/>
<proteinExistence type="predicted"/>
<organism evidence="1 2">
    <name type="scientific">Stegodyphus mimosarum</name>
    <name type="common">African social velvet spider</name>
    <dbReference type="NCBI Taxonomy" id="407821"/>
    <lineage>
        <taxon>Eukaryota</taxon>
        <taxon>Metazoa</taxon>
        <taxon>Ecdysozoa</taxon>
        <taxon>Arthropoda</taxon>
        <taxon>Chelicerata</taxon>
        <taxon>Arachnida</taxon>
        <taxon>Araneae</taxon>
        <taxon>Araneomorphae</taxon>
        <taxon>Entelegynae</taxon>
        <taxon>Eresoidea</taxon>
        <taxon>Eresidae</taxon>
        <taxon>Stegodyphus</taxon>
    </lineage>
</organism>
<keyword evidence="1" id="KW-0418">Kinase</keyword>
<evidence type="ECO:0000313" key="2">
    <source>
        <dbReference type="Proteomes" id="UP000054359"/>
    </source>
</evidence>
<reference evidence="1 2" key="1">
    <citation type="submission" date="2013-11" db="EMBL/GenBank/DDBJ databases">
        <title>Genome sequencing of Stegodyphus mimosarum.</title>
        <authorList>
            <person name="Bechsgaard J."/>
        </authorList>
    </citation>
    <scope>NUCLEOTIDE SEQUENCE [LARGE SCALE GENOMIC DNA]</scope>
</reference>
<dbReference type="STRING" id="407821.A0A087UP82"/>
<sequence>MLSVLNHIWLNPREQTGNQRNILKDFWLDLNYLEVAQAAQYCSAYFTAILYTELWCDTMREKSRIKDQLSDYSDSGSLESSPLSFIGSQDREKASLVYDILLDAYSSIGDMDAVSGCEVVATDSQSILKHSYLIEKKWDGLLKINDQNNSHIEILQALQQNGLHSVLQGYIQSLLLNGNP</sequence>
<dbReference type="AlphaFoldDB" id="A0A087UP82"/>